<feature type="domain" description="Recombinase" evidence="3">
    <location>
        <begin position="174"/>
        <end position="285"/>
    </location>
</feature>
<evidence type="ECO:0000256" key="1">
    <source>
        <dbReference type="SAM" id="Coils"/>
    </source>
</evidence>
<sequence>MAARRGSSGAIQVGVYTRIGKGDEAEGSGVVRQEEDCRLHCAARGWEVAKVYEDNDLSAYKRRTVRPEFRQMLEDLKAGRIDGVVVWDIDRFTRQPRELEAWIDEYEEAERRNRRLVFDSVSASDMDLSTENGRFIARIKVTIANQSSADTSRRTKRKHLELAAQGKLPGGRAPYGWNRDDRRTLVPEEAENLRKAVKDFLGGIRWASIAREWRDKGVRSHSGGFFDDSKIKRMLTNPRICGYRMHQGELFLDERGEPVVGDWEPIVPAGDWYLLTEKVRRESEGRATRDNATKYLLSGIARCGRCGTKMRAFPSYRKSKTSSQFKYACPGRNDGGCGGVARAGEPVDRLVRNAVFLSSDKALANVRERAPEWAEEEQLASLERDMAEFKQAWQQKRMSAARYIALTEDLEKQIAELHRERALHRAEAAAFSAGPIDIRERWEKLTIEQQRAAVIKVFRAVIIKPASNGPIFDPTDIEPVLR</sequence>
<dbReference type="InterPro" id="IPR038109">
    <property type="entry name" value="DNA_bind_recomb_sf"/>
</dbReference>
<dbReference type="InterPro" id="IPR036162">
    <property type="entry name" value="Resolvase-like_N_sf"/>
</dbReference>
<dbReference type="Gene3D" id="3.90.1750.20">
    <property type="entry name" value="Putative Large Serine Recombinase, Chain B, Domain 2"/>
    <property type="match status" value="1"/>
</dbReference>
<gene>
    <name evidence="4" type="ORF">SAMN02787118_13335</name>
</gene>
<proteinExistence type="predicted"/>
<dbReference type="PROSITE" id="PS51736">
    <property type="entry name" value="RECOMBINASES_3"/>
    <property type="match status" value="1"/>
</dbReference>
<dbReference type="SMART" id="SM00857">
    <property type="entry name" value="Resolvase"/>
    <property type="match status" value="1"/>
</dbReference>
<dbReference type="InterPro" id="IPR006119">
    <property type="entry name" value="Resolv_N"/>
</dbReference>
<accession>A0A1I2VVY9</accession>
<dbReference type="RefSeq" id="WP_075033063.1">
    <property type="nucleotide sequence ID" value="NZ_FONR01000033.1"/>
</dbReference>
<dbReference type="PANTHER" id="PTHR30461">
    <property type="entry name" value="DNA-INVERTASE FROM LAMBDOID PROPHAGE"/>
    <property type="match status" value="1"/>
</dbReference>
<evidence type="ECO:0000313" key="5">
    <source>
        <dbReference type="Proteomes" id="UP000181942"/>
    </source>
</evidence>
<protein>
    <submittedName>
        <fullName evidence="4">Site-specific DNA recombinase</fullName>
    </submittedName>
</protein>
<dbReference type="GO" id="GO:0000150">
    <property type="term" value="F:DNA strand exchange activity"/>
    <property type="evidence" value="ECO:0007669"/>
    <property type="project" value="InterPro"/>
</dbReference>
<evidence type="ECO:0000313" key="4">
    <source>
        <dbReference type="EMBL" id="SFG91866.1"/>
    </source>
</evidence>
<dbReference type="InterPro" id="IPR011109">
    <property type="entry name" value="DNA_bind_recombinase_dom"/>
</dbReference>
<dbReference type="PROSITE" id="PS51737">
    <property type="entry name" value="RECOMBINASE_DNA_BIND"/>
    <property type="match status" value="1"/>
</dbReference>
<dbReference type="Pfam" id="PF00239">
    <property type="entry name" value="Resolvase"/>
    <property type="match status" value="1"/>
</dbReference>
<dbReference type="GO" id="GO:0003677">
    <property type="term" value="F:DNA binding"/>
    <property type="evidence" value="ECO:0007669"/>
    <property type="project" value="InterPro"/>
</dbReference>
<dbReference type="SUPFAM" id="SSF53041">
    <property type="entry name" value="Resolvase-like"/>
    <property type="match status" value="1"/>
</dbReference>
<dbReference type="EMBL" id="FONR01000033">
    <property type="protein sequence ID" value="SFG91866.1"/>
    <property type="molecule type" value="Genomic_DNA"/>
</dbReference>
<dbReference type="InterPro" id="IPR050639">
    <property type="entry name" value="SSR_resolvase"/>
</dbReference>
<dbReference type="AlphaFoldDB" id="A0A1I2VVY9"/>
<dbReference type="Pfam" id="PF07508">
    <property type="entry name" value="Recombinase"/>
    <property type="match status" value="1"/>
</dbReference>
<evidence type="ECO:0000259" key="3">
    <source>
        <dbReference type="PROSITE" id="PS51737"/>
    </source>
</evidence>
<keyword evidence="1" id="KW-0175">Coiled coil</keyword>
<dbReference type="Pfam" id="PF13408">
    <property type="entry name" value="Zn_ribbon_recom"/>
    <property type="match status" value="1"/>
</dbReference>
<feature type="domain" description="Resolvase/invertase-type recombinase catalytic" evidence="2">
    <location>
        <begin position="12"/>
        <end position="166"/>
    </location>
</feature>
<dbReference type="CDD" id="cd00338">
    <property type="entry name" value="Ser_Recombinase"/>
    <property type="match status" value="1"/>
</dbReference>
<dbReference type="Gene3D" id="3.40.50.1390">
    <property type="entry name" value="Resolvase, N-terminal catalytic domain"/>
    <property type="match status" value="1"/>
</dbReference>
<dbReference type="Proteomes" id="UP000181942">
    <property type="component" value="Unassembled WGS sequence"/>
</dbReference>
<evidence type="ECO:0000259" key="2">
    <source>
        <dbReference type="PROSITE" id="PS51736"/>
    </source>
</evidence>
<dbReference type="PANTHER" id="PTHR30461:SF23">
    <property type="entry name" value="DNA RECOMBINASE-RELATED"/>
    <property type="match status" value="1"/>
</dbReference>
<reference evidence="4 5" key="1">
    <citation type="submission" date="2016-10" db="EMBL/GenBank/DDBJ databases">
        <authorList>
            <person name="de Groot N.N."/>
        </authorList>
    </citation>
    <scope>NUCLEOTIDE SEQUENCE [LARGE SCALE GENOMIC DNA]</scope>
    <source>
        <strain evidence="4 5">OK461</strain>
    </source>
</reference>
<organism evidence="4 5">
    <name type="scientific">Streptomyces mirabilis</name>
    <dbReference type="NCBI Taxonomy" id="68239"/>
    <lineage>
        <taxon>Bacteria</taxon>
        <taxon>Bacillati</taxon>
        <taxon>Actinomycetota</taxon>
        <taxon>Actinomycetes</taxon>
        <taxon>Kitasatosporales</taxon>
        <taxon>Streptomycetaceae</taxon>
        <taxon>Streptomyces</taxon>
    </lineage>
</organism>
<name>A0A1I2VVY9_9ACTN</name>
<feature type="coiled-coil region" evidence="1">
    <location>
        <begin position="400"/>
        <end position="427"/>
    </location>
</feature>
<dbReference type="InterPro" id="IPR025827">
    <property type="entry name" value="Zn_ribbon_recom_dom"/>
</dbReference>
<dbReference type="OrthoDB" id="4500247at2"/>